<feature type="compositionally biased region" description="Polar residues" evidence="6">
    <location>
        <begin position="320"/>
        <end position="329"/>
    </location>
</feature>
<comment type="similarity">
    <text evidence="5">Belongs to the SAT4 family.</text>
</comment>
<dbReference type="AlphaFoldDB" id="A0A1L7XLX7"/>
<feature type="transmembrane region" description="Helical" evidence="7">
    <location>
        <begin position="92"/>
        <end position="116"/>
    </location>
</feature>
<proteinExistence type="inferred from homology"/>
<feature type="compositionally biased region" description="Basic and acidic residues" evidence="6">
    <location>
        <begin position="399"/>
        <end position="410"/>
    </location>
</feature>
<evidence type="ECO:0000256" key="6">
    <source>
        <dbReference type="SAM" id="MobiDB-lite"/>
    </source>
</evidence>
<feature type="region of interest" description="Disordered" evidence="6">
    <location>
        <begin position="316"/>
        <end position="343"/>
    </location>
</feature>
<evidence type="ECO:0000259" key="8">
    <source>
        <dbReference type="Pfam" id="PF20684"/>
    </source>
</evidence>
<dbReference type="STRING" id="576137.A0A1L7XLX7"/>
<organism evidence="9 10">
    <name type="scientific">Phialocephala subalpina</name>
    <dbReference type="NCBI Taxonomy" id="576137"/>
    <lineage>
        <taxon>Eukaryota</taxon>
        <taxon>Fungi</taxon>
        <taxon>Dikarya</taxon>
        <taxon>Ascomycota</taxon>
        <taxon>Pezizomycotina</taxon>
        <taxon>Leotiomycetes</taxon>
        <taxon>Helotiales</taxon>
        <taxon>Mollisiaceae</taxon>
        <taxon>Phialocephala</taxon>
        <taxon>Phialocephala fortinii species complex</taxon>
    </lineage>
</organism>
<evidence type="ECO:0000256" key="2">
    <source>
        <dbReference type="ARBA" id="ARBA00022692"/>
    </source>
</evidence>
<keyword evidence="10" id="KW-1185">Reference proteome</keyword>
<dbReference type="PANTHER" id="PTHR33048">
    <property type="entry name" value="PTH11-LIKE INTEGRAL MEMBRANE PROTEIN (AFU_ORTHOLOGUE AFUA_5G11245)"/>
    <property type="match status" value="1"/>
</dbReference>
<accession>A0A1L7XLX7</accession>
<dbReference type="OrthoDB" id="2496787at2759"/>
<comment type="subcellular location">
    <subcellularLocation>
        <location evidence="1">Membrane</location>
        <topology evidence="1">Multi-pass membrane protein</topology>
    </subcellularLocation>
</comment>
<keyword evidence="4 7" id="KW-0472">Membrane</keyword>
<gene>
    <name evidence="9" type="ORF">PAC_15956</name>
</gene>
<evidence type="ECO:0000256" key="3">
    <source>
        <dbReference type="ARBA" id="ARBA00022989"/>
    </source>
</evidence>
<dbReference type="EMBL" id="FJOG01000034">
    <property type="protein sequence ID" value="CZR66055.1"/>
    <property type="molecule type" value="Genomic_DNA"/>
</dbReference>
<reference evidence="9 10" key="1">
    <citation type="submission" date="2016-03" db="EMBL/GenBank/DDBJ databases">
        <authorList>
            <person name="Ploux O."/>
        </authorList>
    </citation>
    <scope>NUCLEOTIDE SEQUENCE [LARGE SCALE GENOMIC DNA]</scope>
    <source>
        <strain evidence="9 10">UAMH 11012</strain>
    </source>
</reference>
<evidence type="ECO:0000256" key="4">
    <source>
        <dbReference type="ARBA" id="ARBA00023136"/>
    </source>
</evidence>
<name>A0A1L7XLX7_9HELO</name>
<keyword evidence="2 7" id="KW-0812">Transmembrane</keyword>
<keyword evidence="3 7" id="KW-1133">Transmembrane helix</keyword>
<evidence type="ECO:0000256" key="7">
    <source>
        <dbReference type="SAM" id="Phobius"/>
    </source>
</evidence>
<feature type="region of interest" description="Disordered" evidence="6">
    <location>
        <begin position="390"/>
        <end position="428"/>
    </location>
</feature>
<evidence type="ECO:0000313" key="10">
    <source>
        <dbReference type="Proteomes" id="UP000184330"/>
    </source>
</evidence>
<dbReference type="GO" id="GO:0016020">
    <property type="term" value="C:membrane"/>
    <property type="evidence" value="ECO:0007669"/>
    <property type="project" value="UniProtKB-SubCell"/>
</dbReference>
<evidence type="ECO:0000313" key="9">
    <source>
        <dbReference type="EMBL" id="CZR66055.1"/>
    </source>
</evidence>
<feature type="transmembrane region" description="Helical" evidence="7">
    <location>
        <begin position="50"/>
        <end position="72"/>
    </location>
</feature>
<dbReference type="PANTHER" id="PTHR33048:SF47">
    <property type="entry name" value="INTEGRAL MEMBRANE PROTEIN-RELATED"/>
    <property type="match status" value="1"/>
</dbReference>
<dbReference type="InterPro" id="IPR049326">
    <property type="entry name" value="Rhodopsin_dom_fungi"/>
</dbReference>
<evidence type="ECO:0000256" key="1">
    <source>
        <dbReference type="ARBA" id="ARBA00004141"/>
    </source>
</evidence>
<feature type="transmembrane region" description="Helical" evidence="7">
    <location>
        <begin position="128"/>
        <end position="157"/>
    </location>
</feature>
<feature type="domain" description="Rhodopsin" evidence="8">
    <location>
        <begin position="34"/>
        <end position="300"/>
    </location>
</feature>
<dbReference type="Proteomes" id="UP000184330">
    <property type="component" value="Unassembled WGS sequence"/>
</dbReference>
<sequence>MYEYEPHGCSHTLRFSVMQHYGNTAAGEIFRSGRITGRLLLGVSLGSDDWTMVAAFVTYMAGVGTSLGLVLNEFGEHTFWLSETQIVTALKFFYVAELFYILSNTLTKLSLLLFFLRIFPNKVFLRRVQIFSAFVILSGLALFLAMAFQCVPFHGYWTNWTLPTESPLRTKCINQYAALYVASGLSIFQNFVILILPIPTLWRLELSKGRRANVLVMFSVGSGVIIFSFLRLPSLARLKGSTDLSCKLSPYPPIPMLEVGLRSDVDIGTDDQAPIVIYSHLEQAFGIICACLPACRSLLEYFFPALRLNLSGADEHASNSRHMNQSSSVAGGKSVLRRSRRNTSSRALVELTDRNEVDGGECGDKEVSMLEMLRGVKRGMSKSSVAISETAVGTDVDEERDRVLDDEKGSRARRSSGKGSKMMNTWEPDGHGVIVMTMTVEQSNQSVEDVRAARAHMHAREGSDCSIGKAS</sequence>
<dbReference type="Pfam" id="PF20684">
    <property type="entry name" value="Fung_rhodopsin"/>
    <property type="match status" value="1"/>
</dbReference>
<feature type="transmembrane region" description="Helical" evidence="7">
    <location>
        <begin position="177"/>
        <end position="202"/>
    </location>
</feature>
<feature type="transmembrane region" description="Helical" evidence="7">
    <location>
        <begin position="214"/>
        <end position="232"/>
    </location>
</feature>
<protein>
    <recommendedName>
        <fullName evidence="8">Rhodopsin domain-containing protein</fullName>
    </recommendedName>
</protein>
<evidence type="ECO:0000256" key="5">
    <source>
        <dbReference type="ARBA" id="ARBA00038359"/>
    </source>
</evidence>
<dbReference type="InterPro" id="IPR052337">
    <property type="entry name" value="SAT4-like"/>
</dbReference>